<comment type="caution">
    <text evidence="1">The sequence shown here is derived from an EMBL/GenBank/DDBJ whole genome shotgun (WGS) entry which is preliminary data.</text>
</comment>
<keyword evidence="2" id="KW-1185">Reference proteome</keyword>
<sequence>MADVEDPAAAAQEAAYLAIIMEAAGVTPAKDGLAADGEPDCPIENAPAPNIHGETMAQCSERTGYTVTELADLFPPIERWPEVANPPLPDGILGGFAVDRFAPPPPAYTHPRVYFGVDDLPAIRTRLADTPSGRAAWRAIQLRTKWWTNDADEWKAALEAANAEGYGGLKFPLSVAALNSFLEGVYDTRAPFELFNTAPLEAFRVLIDEDEEGGKRMATVGATMAAHYLEILADPSTPTDWQPLYQKVHSETLGLVYDFIYNYATDEQRDVMRRAISAITTNRYFATAGTQALPAFPAISSNWLNVHTNLLPITLAIEGEEGYDHDTFLRLAEGWKKWVHVAHSPVGAPFEGLAKSNFCAYYCVALAKRGVNLFTTSSAYNFIAAFHLAILLPSGRAFCYETGIGPMSTWSPDVEMLKMAYPNDGPIDIVFRAGTGMGLMPANKDRGTPAGDGDRELEAYRREIFARNAYVNLERLYRAFGAAPFVYGGYEEGLAALREAGHPRTYFCDQRGLYVTRNKWSPTAAMLYVEPRHTPGGHSHPSRGDFVFCALGRVWVTRWINFLTGCHSLPLIDGLGQGGSSSVSGVTGTVSGSSVEVEQREDADFAFIACDLSDPYRWAHCMPGRGEPLMRTPNDSRLVPSPLPWMNLPWSEMPNWRVSTKGGFQGGHSDVSRHLPMRYFFRTAGLARGDAPYALIVDDLDASGEADTDGGGGDDALGETATHSHSYEWLLQVDTSHLAGHREPPLFVRYETVAAGDDDEGGSVDMLLYEGAEDRCSDVYAHAGPDPPLLPGARVLRVRVLEAGPDGEAPAASVRPVLQHFRSNGFNARRVVVPVRTVGACRIKVLLCPQYYGDPAPVTQMARLPVDDDEVAAGGPLASAECSVRLGGTVDKYAFSLGSDGRTRLSHTGREGVEEADAPALELLPVLGGVEGEAEDAEPTDDDAGACVADGAGSCTDMLRLVEQLRDTSSVCVDGVSYGGRSGGDNAESQLTPLMGTESPLAKIDSYVAAVQEATAEHAAAWRDEVVGVNRIVAAVKGAVPYVVIVDDVEFAAHAKGERHAIDVIIPLVSSTARLTELHDTFAVVEDGSRQMAVCSIFPDRATLAKPLPEVTWPVRLEWYLSAEGVQAKRLVIPSLSASSTMSAVALVPLGAFGVPTCTPLGPEGAVWVECGGQRDAIQIVDDGSDDSEHCGIIIKRLAGEVLPSADGEEEQDVGDPKVVALNATPSETTAEDLLLGRVLLHANAVSANDHECGDDGAHDGDGGEPDALERNDVAEPSAEGTRPTGTLEDVTGQSADHDMETPDAVVGIFPVPAIMSLRGFTVLEEGGDVVLPLSSDTLSAVDGAVTFSAWMYAPLGYGWRQCTPLLSSTWLEVYVHYGSLKLGVRHPGESRIRPLREVSAKLPLGVWFHLTVEWDESWGVVAYLNAKRWLASPGPAGCSPDPDTPVTVTLGCKSGFAWDDVRVFGGRLDTSLVRQLFLHSGGLRRLAAYLLTTLSSDEPLSTPALGSAPPAMLLGGTGVEVAEDDDMGSCLVLDASTRLVVPGSVTQLALENCLSVSVWLRFDVDTWASCDIFRLDAHALKDCCLHVRMRKVGPKMRNQWGVADGRSDSLQVPQPTGEWRHYVQTYDSGTVSLYLDGELAGARAVTTSMDLSKGLIVANGVVGAVKGLSVFNYALAPREVEELHQDTGGVGPQRVEIHRR</sequence>
<name>A0ACC3C6S8_PYRYE</name>
<organism evidence="1 2">
    <name type="scientific">Pyropia yezoensis</name>
    <name type="common">Susabi-nori</name>
    <name type="synonym">Porphyra yezoensis</name>
    <dbReference type="NCBI Taxonomy" id="2788"/>
    <lineage>
        <taxon>Eukaryota</taxon>
        <taxon>Rhodophyta</taxon>
        <taxon>Bangiophyceae</taxon>
        <taxon>Bangiales</taxon>
        <taxon>Bangiaceae</taxon>
        <taxon>Pyropia</taxon>
    </lineage>
</organism>
<dbReference type="EMBL" id="CM020619">
    <property type="protein sequence ID" value="KAK1865867.1"/>
    <property type="molecule type" value="Genomic_DNA"/>
</dbReference>
<accession>A0ACC3C6S8</accession>
<dbReference type="Proteomes" id="UP000798662">
    <property type="component" value="Chromosome 2"/>
</dbReference>
<protein>
    <submittedName>
        <fullName evidence="1">Uncharacterized protein</fullName>
    </submittedName>
</protein>
<evidence type="ECO:0000313" key="1">
    <source>
        <dbReference type="EMBL" id="KAK1865867.1"/>
    </source>
</evidence>
<reference evidence="1" key="1">
    <citation type="submission" date="2019-11" db="EMBL/GenBank/DDBJ databases">
        <title>Nori genome reveals adaptations in red seaweeds to the harsh intertidal environment.</title>
        <authorList>
            <person name="Wang D."/>
            <person name="Mao Y."/>
        </authorList>
    </citation>
    <scope>NUCLEOTIDE SEQUENCE</scope>
    <source>
        <tissue evidence="1">Gametophyte</tissue>
    </source>
</reference>
<proteinExistence type="predicted"/>
<evidence type="ECO:0000313" key="2">
    <source>
        <dbReference type="Proteomes" id="UP000798662"/>
    </source>
</evidence>
<gene>
    <name evidence="1" type="ORF">I4F81_008390</name>
</gene>